<evidence type="ECO:0000256" key="4">
    <source>
        <dbReference type="ARBA" id="ARBA00023125"/>
    </source>
</evidence>
<dbReference type="Pfam" id="PF08281">
    <property type="entry name" value="Sigma70_r4_2"/>
    <property type="match status" value="1"/>
</dbReference>
<dbReference type="CDD" id="cd06171">
    <property type="entry name" value="Sigma70_r4"/>
    <property type="match status" value="1"/>
</dbReference>
<keyword evidence="5" id="KW-0804">Transcription</keyword>
<dbReference type="RefSeq" id="WP_284360915.1">
    <property type="nucleotide sequence ID" value="NZ_BSNI01000001.1"/>
</dbReference>
<keyword evidence="3" id="KW-0731">Sigma factor</keyword>
<dbReference type="Proteomes" id="UP001161405">
    <property type="component" value="Unassembled WGS sequence"/>
</dbReference>
<comment type="caution">
    <text evidence="8">The sequence shown here is derived from an EMBL/GenBank/DDBJ whole genome shotgun (WGS) entry which is preliminary data.</text>
</comment>
<evidence type="ECO:0000256" key="3">
    <source>
        <dbReference type="ARBA" id="ARBA00023082"/>
    </source>
</evidence>
<dbReference type="InterPro" id="IPR039425">
    <property type="entry name" value="RNA_pol_sigma-70-like"/>
</dbReference>
<reference evidence="8" key="2">
    <citation type="submission" date="2023-01" db="EMBL/GenBank/DDBJ databases">
        <title>Draft genome sequence of Maritalea porphyrae strain NBRC 107169.</title>
        <authorList>
            <person name="Sun Q."/>
            <person name="Mori K."/>
        </authorList>
    </citation>
    <scope>NUCLEOTIDE SEQUENCE</scope>
    <source>
        <strain evidence="8">NBRC 107169</strain>
    </source>
</reference>
<keyword evidence="4" id="KW-0238">DNA-binding</keyword>
<feature type="domain" description="RNA polymerase sigma factor 70 region 4 type 2" evidence="7">
    <location>
        <begin position="135"/>
        <end position="187"/>
    </location>
</feature>
<dbReference type="EMBL" id="BSNI01000001">
    <property type="protein sequence ID" value="GLQ15843.1"/>
    <property type="molecule type" value="Genomic_DNA"/>
</dbReference>
<dbReference type="InterPro" id="IPR013324">
    <property type="entry name" value="RNA_pol_sigma_r3/r4-like"/>
</dbReference>
<evidence type="ECO:0000259" key="7">
    <source>
        <dbReference type="Pfam" id="PF08281"/>
    </source>
</evidence>
<evidence type="ECO:0000313" key="8">
    <source>
        <dbReference type="EMBL" id="GLQ15843.1"/>
    </source>
</evidence>
<evidence type="ECO:0000256" key="1">
    <source>
        <dbReference type="ARBA" id="ARBA00010641"/>
    </source>
</evidence>
<protein>
    <submittedName>
        <fullName evidence="8">RNA polymerase sigma factor</fullName>
    </submittedName>
</protein>
<dbReference type="InterPro" id="IPR013325">
    <property type="entry name" value="RNA_pol_sigma_r2"/>
</dbReference>
<dbReference type="NCBIfam" id="TIGR02937">
    <property type="entry name" value="sigma70-ECF"/>
    <property type="match status" value="1"/>
</dbReference>
<name>A0ABQ5UKN8_9HYPH</name>
<dbReference type="Pfam" id="PF04542">
    <property type="entry name" value="Sigma70_r2"/>
    <property type="match status" value="1"/>
</dbReference>
<keyword evidence="9" id="KW-1185">Reference proteome</keyword>
<evidence type="ECO:0000259" key="6">
    <source>
        <dbReference type="Pfam" id="PF04542"/>
    </source>
</evidence>
<dbReference type="InterPro" id="IPR013249">
    <property type="entry name" value="RNA_pol_sigma70_r4_t2"/>
</dbReference>
<dbReference type="PANTHER" id="PTHR43133:SF8">
    <property type="entry name" value="RNA POLYMERASE SIGMA FACTOR HI_1459-RELATED"/>
    <property type="match status" value="1"/>
</dbReference>
<accession>A0ABQ5UKN8</accession>
<dbReference type="Gene3D" id="1.10.10.10">
    <property type="entry name" value="Winged helix-like DNA-binding domain superfamily/Winged helix DNA-binding domain"/>
    <property type="match status" value="1"/>
</dbReference>
<evidence type="ECO:0000313" key="9">
    <source>
        <dbReference type="Proteomes" id="UP001161405"/>
    </source>
</evidence>
<feature type="domain" description="RNA polymerase sigma-70 region 2" evidence="6">
    <location>
        <begin position="43"/>
        <end position="108"/>
    </location>
</feature>
<dbReference type="Gene3D" id="1.10.1740.10">
    <property type="match status" value="1"/>
</dbReference>
<keyword evidence="2" id="KW-0805">Transcription regulation</keyword>
<evidence type="ECO:0000256" key="2">
    <source>
        <dbReference type="ARBA" id="ARBA00023015"/>
    </source>
</evidence>
<evidence type="ECO:0000256" key="5">
    <source>
        <dbReference type="ARBA" id="ARBA00023163"/>
    </source>
</evidence>
<gene>
    <name evidence="8" type="ORF">GCM10007879_00920</name>
</gene>
<dbReference type="PANTHER" id="PTHR43133">
    <property type="entry name" value="RNA POLYMERASE ECF-TYPE SIGMA FACTO"/>
    <property type="match status" value="1"/>
</dbReference>
<dbReference type="SUPFAM" id="SSF88946">
    <property type="entry name" value="Sigma2 domain of RNA polymerase sigma factors"/>
    <property type="match status" value="1"/>
</dbReference>
<dbReference type="InterPro" id="IPR036388">
    <property type="entry name" value="WH-like_DNA-bd_sf"/>
</dbReference>
<dbReference type="InterPro" id="IPR007627">
    <property type="entry name" value="RNA_pol_sigma70_r2"/>
</dbReference>
<organism evidence="8 9">
    <name type="scientific">Maritalea porphyrae</name>
    <dbReference type="NCBI Taxonomy" id="880732"/>
    <lineage>
        <taxon>Bacteria</taxon>
        <taxon>Pseudomonadati</taxon>
        <taxon>Pseudomonadota</taxon>
        <taxon>Alphaproteobacteria</taxon>
        <taxon>Hyphomicrobiales</taxon>
        <taxon>Devosiaceae</taxon>
        <taxon>Maritalea</taxon>
    </lineage>
</organism>
<dbReference type="SUPFAM" id="SSF88659">
    <property type="entry name" value="Sigma3 and sigma4 domains of RNA polymerase sigma factors"/>
    <property type="match status" value="1"/>
</dbReference>
<reference evidence="8" key="1">
    <citation type="journal article" date="2014" name="Int. J. Syst. Evol. Microbiol.">
        <title>Complete genome of a new Firmicutes species belonging to the dominant human colonic microbiota ('Ruminococcus bicirculans') reveals two chromosomes and a selective capacity to utilize plant glucans.</title>
        <authorList>
            <consortium name="NISC Comparative Sequencing Program"/>
            <person name="Wegmann U."/>
            <person name="Louis P."/>
            <person name="Goesmann A."/>
            <person name="Henrissat B."/>
            <person name="Duncan S.H."/>
            <person name="Flint H.J."/>
        </authorList>
    </citation>
    <scope>NUCLEOTIDE SEQUENCE</scope>
    <source>
        <strain evidence="8">NBRC 107169</strain>
    </source>
</reference>
<sequence length="191" mass="21088">MGAQLDLSLEPILTGDFGEEANLDELVKAAAAGDRAAFAQVVDQQYEFVLRVAYKWLGNQQDAEDVTQTVVIKLAQAIGQFDRRSKFSSWLYRITLNAVRDHQRVAGRQGRNVAALSLVAPTTTPSSQEDDLAINEVWAAVRQLPDKQRDAVLMVYGEDMSHAECASVMGCKESTVSWHVHEAKKTLKGLL</sequence>
<dbReference type="InterPro" id="IPR014284">
    <property type="entry name" value="RNA_pol_sigma-70_dom"/>
</dbReference>
<proteinExistence type="inferred from homology"/>
<comment type="similarity">
    <text evidence="1">Belongs to the sigma-70 factor family. ECF subfamily.</text>
</comment>